<organism evidence="1 2">
    <name type="scientific">Actinophytocola xinjiangensis</name>
    <dbReference type="NCBI Taxonomy" id="485602"/>
    <lineage>
        <taxon>Bacteria</taxon>
        <taxon>Bacillati</taxon>
        <taxon>Actinomycetota</taxon>
        <taxon>Actinomycetes</taxon>
        <taxon>Pseudonocardiales</taxon>
        <taxon>Pseudonocardiaceae</taxon>
    </lineage>
</organism>
<evidence type="ECO:0000313" key="2">
    <source>
        <dbReference type="Proteomes" id="UP000185696"/>
    </source>
</evidence>
<dbReference type="Proteomes" id="UP000185696">
    <property type="component" value="Unassembled WGS sequence"/>
</dbReference>
<name>A0A7Z1B0M2_9PSEU</name>
<dbReference type="EMBL" id="MSIF01000001">
    <property type="protein sequence ID" value="OLF13765.1"/>
    <property type="molecule type" value="Genomic_DNA"/>
</dbReference>
<proteinExistence type="predicted"/>
<comment type="caution">
    <text evidence="1">The sequence shown here is derived from an EMBL/GenBank/DDBJ whole genome shotgun (WGS) entry which is preliminary data.</text>
</comment>
<evidence type="ECO:0000313" key="1">
    <source>
        <dbReference type="EMBL" id="OLF13765.1"/>
    </source>
</evidence>
<dbReference type="RefSeq" id="WP_075130713.1">
    <property type="nucleotide sequence ID" value="NZ_MSIF01000001.1"/>
</dbReference>
<gene>
    <name evidence="1" type="ORF">BLA60_00755</name>
</gene>
<sequence length="102" mass="11383">MVFGKRKQQRAAARAEEDVLLARVALSTLSVTDRPFEEVGLVWGDAAPHEAEALRTLARNALERGADAVLGLSLYATGSERLMSTRRRNDEWRAFGTGVRWR</sequence>
<protein>
    <submittedName>
        <fullName evidence="1">Uncharacterized protein</fullName>
    </submittedName>
</protein>
<dbReference type="OrthoDB" id="5198063at2"/>
<reference evidence="1 2" key="1">
    <citation type="submission" date="2016-12" db="EMBL/GenBank/DDBJ databases">
        <title>The draft genome sequence of Actinophytocola xinjiangensis.</title>
        <authorList>
            <person name="Wang W."/>
            <person name="Yuan L."/>
        </authorList>
    </citation>
    <scope>NUCLEOTIDE SEQUENCE [LARGE SCALE GENOMIC DNA]</scope>
    <source>
        <strain evidence="1 2">CGMCC 4.4663</strain>
    </source>
</reference>
<keyword evidence="2" id="KW-1185">Reference proteome</keyword>
<dbReference type="AlphaFoldDB" id="A0A7Z1B0M2"/>
<accession>A0A7Z1B0M2</accession>